<keyword evidence="3" id="KW-0732">Signal</keyword>
<evidence type="ECO:0000259" key="8">
    <source>
        <dbReference type="PROSITE" id="PS50835"/>
    </source>
</evidence>
<evidence type="ECO:0000256" key="2">
    <source>
        <dbReference type="ARBA" id="ARBA00022475"/>
    </source>
</evidence>
<organism evidence="9 10">
    <name type="scientific">Sarcophilus harrisii</name>
    <name type="common">Tasmanian devil</name>
    <name type="synonym">Sarcophilus laniarius</name>
    <dbReference type="NCBI Taxonomy" id="9305"/>
    <lineage>
        <taxon>Eukaryota</taxon>
        <taxon>Metazoa</taxon>
        <taxon>Chordata</taxon>
        <taxon>Craniata</taxon>
        <taxon>Vertebrata</taxon>
        <taxon>Euteleostomi</taxon>
        <taxon>Mammalia</taxon>
        <taxon>Metatheria</taxon>
        <taxon>Dasyuromorphia</taxon>
        <taxon>Dasyuridae</taxon>
        <taxon>Sarcophilus</taxon>
    </lineage>
</organism>
<evidence type="ECO:0000256" key="3">
    <source>
        <dbReference type="ARBA" id="ARBA00022729"/>
    </source>
</evidence>
<keyword evidence="7" id="KW-0812">Transmembrane</keyword>
<evidence type="ECO:0000256" key="1">
    <source>
        <dbReference type="ARBA" id="ARBA00004236"/>
    </source>
</evidence>
<dbReference type="PANTHER" id="PTHR16675:SF67">
    <property type="entry name" value="IG-LIKE DOMAIN-CONTAINING PROTEIN"/>
    <property type="match status" value="1"/>
</dbReference>
<dbReference type="InterPro" id="IPR003006">
    <property type="entry name" value="Ig/MHC_CS"/>
</dbReference>
<dbReference type="Pfam" id="PF00129">
    <property type="entry name" value="MHC_I"/>
    <property type="match status" value="1"/>
</dbReference>
<comment type="subcellular location">
    <subcellularLocation>
        <location evidence="1">Cell membrane</location>
    </subcellularLocation>
</comment>
<dbReference type="Gene3D" id="2.60.40.10">
    <property type="entry name" value="Immunoglobulins"/>
    <property type="match status" value="1"/>
</dbReference>
<reference evidence="9" key="2">
    <citation type="submission" date="2025-08" db="UniProtKB">
        <authorList>
            <consortium name="Ensembl"/>
        </authorList>
    </citation>
    <scope>IDENTIFICATION</scope>
</reference>
<dbReference type="InterPro" id="IPR036179">
    <property type="entry name" value="Ig-like_dom_sf"/>
</dbReference>
<reference evidence="9 10" key="1">
    <citation type="journal article" date="2011" name="Proc. Natl. Acad. Sci. U.S.A.">
        <title>Genetic diversity and population structure of the endangered marsupial Sarcophilus harrisii (Tasmanian devil).</title>
        <authorList>
            <person name="Miller W."/>
            <person name="Hayes V.M."/>
            <person name="Ratan A."/>
            <person name="Petersen D.C."/>
            <person name="Wittekindt N.E."/>
            <person name="Miller J."/>
            <person name="Walenz B."/>
            <person name="Knight J."/>
            <person name="Qi J."/>
            <person name="Zhao F."/>
            <person name="Wang Q."/>
            <person name="Bedoya-Reina O.C."/>
            <person name="Katiyar N."/>
            <person name="Tomsho L.P."/>
            <person name="Kasson L.M."/>
            <person name="Hardie R.A."/>
            <person name="Woodbridge P."/>
            <person name="Tindall E.A."/>
            <person name="Bertelsen M.F."/>
            <person name="Dixon D."/>
            <person name="Pyecroft S."/>
            <person name="Helgen K.M."/>
            <person name="Lesk A.M."/>
            <person name="Pringle T.H."/>
            <person name="Patterson N."/>
            <person name="Zhang Y."/>
            <person name="Kreiss A."/>
            <person name="Woods G.M."/>
            <person name="Jones M.E."/>
            <person name="Schuster S.C."/>
        </authorList>
    </citation>
    <scope>NUCLEOTIDE SEQUENCE [LARGE SCALE GENOMIC DNA]</scope>
</reference>
<evidence type="ECO:0000313" key="9">
    <source>
        <dbReference type="Ensembl" id="ENSSHAP00000043073.1"/>
    </source>
</evidence>
<keyword evidence="6" id="KW-0325">Glycoprotein</keyword>
<dbReference type="InterPro" id="IPR011161">
    <property type="entry name" value="MHC_I-like_Ag-recog"/>
</dbReference>
<dbReference type="PANTHER" id="PTHR16675">
    <property type="entry name" value="MHC CLASS I-RELATED"/>
    <property type="match status" value="1"/>
</dbReference>
<dbReference type="AlphaFoldDB" id="A0A7N4PVV3"/>
<gene>
    <name evidence="9" type="primary">LOC105749122</name>
</gene>
<dbReference type="Pfam" id="PF07654">
    <property type="entry name" value="C1-set"/>
    <property type="match status" value="1"/>
</dbReference>
<dbReference type="InterPro" id="IPR011162">
    <property type="entry name" value="MHC_I/II-like_Ag-recog"/>
</dbReference>
<dbReference type="Proteomes" id="UP000007648">
    <property type="component" value="Unassembled WGS sequence"/>
</dbReference>
<dbReference type="GeneTree" id="ENSGT01120000271825"/>
<reference evidence="9" key="3">
    <citation type="submission" date="2025-09" db="UniProtKB">
        <authorList>
            <consortium name="Ensembl"/>
        </authorList>
    </citation>
    <scope>IDENTIFICATION</scope>
</reference>
<dbReference type="Ensembl" id="ENSSHAT00000048501.1">
    <property type="protein sequence ID" value="ENSSHAP00000043073.1"/>
    <property type="gene ID" value="ENSSHAG00000007260.2"/>
</dbReference>
<dbReference type="SMART" id="SM00407">
    <property type="entry name" value="IGc1"/>
    <property type="match status" value="1"/>
</dbReference>
<dbReference type="FunFam" id="3.30.500.10:FF:000003">
    <property type="entry name" value="IgG receptor FcRn large subunit p51"/>
    <property type="match status" value="1"/>
</dbReference>
<sequence length="340" mass="39523">TEIESKEDECFSWKDNEFLHHRYVGQFTAVGTYYSLLELSAISFMDEVEVGFYNKENQQLIIKIPWLTEALGDAYIIQKRNLLVYHEQHFRWMMNLPQYPSTGNHTVQLLADCEIDNDIKVKSYIHIIWDGEEIYRIDEEVGQWEYLKPEAKQYQHILESPFWTDLRKRYMNQFCVDFMKKIMGYKSIRDNVPPEMTVSYRVNTEGSIILSCTATGFYPRSIQLQWEKNGELGVWGKETSTGILPNMDSTFYLRLTLELPPEDPGMNFTCVVEHVALKTPALYSVPGKLTKEKSFFLALGIVLAVILLLSCAGAFIVWKKRCTGFLKCYINVINSPPLWP</sequence>
<keyword evidence="5" id="KW-1015">Disulfide bond</keyword>
<dbReference type="GO" id="GO:0005615">
    <property type="term" value="C:extracellular space"/>
    <property type="evidence" value="ECO:0007669"/>
    <property type="project" value="TreeGrafter"/>
</dbReference>
<dbReference type="GO" id="GO:0009897">
    <property type="term" value="C:external side of plasma membrane"/>
    <property type="evidence" value="ECO:0007669"/>
    <property type="project" value="TreeGrafter"/>
</dbReference>
<dbReference type="InterPro" id="IPR013783">
    <property type="entry name" value="Ig-like_fold"/>
</dbReference>
<keyword evidence="10" id="KW-1185">Reference proteome</keyword>
<accession>A0A7N4PVV3</accession>
<keyword evidence="4 7" id="KW-0472">Membrane</keyword>
<feature type="domain" description="Ig-like" evidence="8">
    <location>
        <begin position="194"/>
        <end position="290"/>
    </location>
</feature>
<dbReference type="FunFam" id="2.60.40.10:FF:002056">
    <property type="entry name" value="MHC class I antigen"/>
    <property type="match status" value="1"/>
</dbReference>
<evidence type="ECO:0000256" key="5">
    <source>
        <dbReference type="ARBA" id="ARBA00023157"/>
    </source>
</evidence>
<dbReference type="SUPFAM" id="SSF54452">
    <property type="entry name" value="MHC antigen-recognition domain"/>
    <property type="match status" value="1"/>
</dbReference>
<evidence type="ECO:0000256" key="7">
    <source>
        <dbReference type="SAM" id="Phobius"/>
    </source>
</evidence>
<proteinExistence type="predicted"/>
<dbReference type="InterPro" id="IPR037055">
    <property type="entry name" value="MHC_I-like_Ag-recog_sf"/>
</dbReference>
<evidence type="ECO:0000256" key="4">
    <source>
        <dbReference type="ARBA" id="ARBA00023136"/>
    </source>
</evidence>
<name>A0A7N4PVV3_SARHA</name>
<keyword evidence="2" id="KW-1003">Cell membrane</keyword>
<dbReference type="PROSITE" id="PS00290">
    <property type="entry name" value="IG_MHC"/>
    <property type="match status" value="1"/>
</dbReference>
<feature type="transmembrane region" description="Helical" evidence="7">
    <location>
        <begin position="295"/>
        <end position="318"/>
    </location>
</feature>
<keyword evidence="7" id="KW-1133">Transmembrane helix</keyword>
<dbReference type="InParanoid" id="A0A7N4PVV3"/>
<dbReference type="InterPro" id="IPR003597">
    <property type="entry name" value="Ig_C1-set"/>
</dbReference>
<dbReference type="SUPFAM" id="SSF48726">
    <property type="entry name" value="Immunoglobulin"/>
    <property type="match status" value="1"/>
</dbReference>
<dbReference type="Gene3D" id="3.30.500.10">
    <property type="entry name" value="MHC class I-like antigen recognition-like"/>
    <property type="match status" value="1"/>
</dbReference>
<evidence type="ECO:0000313" key="10">
    <source>
        <dbReference type="Proteomes" id="UP000007648"/>
    </source>
</evidence>
<evidence type="ECO:0000256" key="6">
    <source>
        <dbReference type="ARBA" id="ARBA00023180"/>
    </source>
</evidence>
<dbReference type="InterPro" id="IPR050208">
    <property type="entry name" value="MHC_class-I_related"/>
</dbReference>
<protein>
    <recommendedName>
        <fullName evidence="8">Ig-like domain-containing protein</fullName>
    </recommendedName>
</protein>
<dbReference type="PROSITE" id="PS50835">
    <property type="entry name" value="IG_LIKE"/>
    <property type="match status" value="1"/>
</dbReference>
<dbReference type="GO" id="GO:0006955">
    <property type="term" value="P:immune response"/>
    <property type="evidence" value="ECO:0007669"/>
    <property type="project" value="TreeGrafter"/>
</dbReference>
<dbReference type="InterPro" id="IPR007110">
    <property type="entry name" value="Ig-like_dom"/>
</dbReference>